<dbReference type="RefSeq" id="WP_349145048.1">
    <property type="nucleotide sequence ID" value="NZ_JBBMFC010000032.1"/>
</dbReference>
<keyword evidence="3" id="KW-1185">Reference proteome</keyword>
<dbReference type="EMBL" id="JBBMFC010000032">
    <property type="protein sequence ID" value="MEQ2579905.1"/>
    <property type="molecule type" value="Genomic_DNA"/>
</dbReference>
<organism evidence="2 3">
    <name type="scientific">Hominiventricola aquisgranensis</name>
    <dbReference type="NCBI Taxonomy" id="3133164"/>
    <lineage>
        <taxon>Bacteria</taxon>
        <taxon>Bacillati</taxon>
        <taxon>Bacillota</taxon>
        <taxon>Clostridia</taxon>
        <taxon>Lachnospirales</taxon>
        <taxon>Lachnospiraceae</taxon>
        <taxon>Hominiventricola</taxon>
    </lineage>
</organism>
<sequence length="246" mass="28491">MKQTYTYEVNGFQIHAEYEEKDIETIFIPLLQKWKEMQKKAGRRILVFLSAPPGTGKTTLVQFLEYLSEQEADMEPIQAIGLDGFHYHQQYILTHEACVEGRIVPMKEVKGCPETYDLEKLRAKIHELRKGGEIRWPIYSRAIHDVVEDAVLVNRQIIVLEGNWLLSSEDPWNQLVTLCDDSVFIGADESFLKDRLVDRKMKGGLSLEEATKFCERSDCRNVRRLMRAHQIANTNLMLQADGTYRV</sequence>
<feature type="domain" description="Phosphoribulokinase/uridine kinase" evidence="1">
    <location>
        <begin position="50"/>
        <end position="195"/>
    </location>
</feature>
<dbReference type="InterPro" id="IPR006083">
    <property type="entry name" value="PRK/URK"/>
</dbReference>
<protein>
    <submittedName>
        <fullName evidence="2">Nucleoside/nucleotide kinase family protein</fullName>
    </submittedName>
</protein>
<comment type="caution">
    <text evidence="2">The sequence shown here is derived from an EMBL/GenBank/DDBJ whole genome shotgun (WGS) entry which is preliminary data.</text>
</comment>
<dbReference type="SUPFAM" id="SSF52540">
    <property type="entry name" value="P-loop containing nucleoside triphosphate hydrolases"/>
    <property type="match status" value="1"/>
</dbReference>
<evidence type="ECO:0000259" key="1">
    <source>
        <dbReference type="Pfam" id="PF00485"/>
    </source>
</evidence>
<dbReference type="Proteomes" id="UP001470288">
    <property type="component" value="Unassembled WGS sequence"/>
</dbReference>
<evidence type="ECO:0000313" key="3">
    <source>
        <dbReference type="Proteomes" id="UP001470288"/>
    </source>
</evidence>
<keyword evidence="2" id="KW-0418">Kinase</keyword>
<dbReference type="Gene3D" id="3.40.50.300">
    <property type="entry name" value="P-loop containing nucleotide triphosphate hydrolases"/>
    <property type="match status" value="1"/>
</dbReference>
<name>A0ABV1I4Z9_9FIRM</name>
<dbReference type="NCBIfam" id="NF006745">
    <property type="entry name" value="PRK09270.1-4"/>
    <property type="match status" value="1"/>
</dbReference>
<proteinExistence type="predicted"/>
<evidence type="ECO:0000313" key="2">
    <source>
        <dbReference type="EMBL" id="MEQ2579905.1"/>
    </source>
</evidence>
<accession>A0ABV1I4Z9</accession>
<dbReference type="GO" id="GO:0016301">
    <property type="term" value="F:kinase activity"/>
    <property type="evidence" value="ECO:0007669"/>
    <property type="project" value="UniProtKB-KW"/>
</dbReference>
<gene>
    <name evidence="2" type="ORF">WMO62_13915</name>
</gene>
<dbReference type="Pfam" id="PF00485">
    <property type="entry name" value="PRK"/>
    <property type="match status" value="1"/>
</dbReference>
<dbReference type="PANTHER" id="PTHR10285">
    <property type="entry name" value="URIDINE KINASE"/>
    <property type="match status" value="1"/>
</dbReference>
<reference evidence="2 3" key="1">
    <citation type="submission" date="2024-03" db="EMBL/GenBank/DDBJ databases">
        <title>Human intestinal bacterial collection.</title>
        <authorList>
            <person name="Pauvert C."/>
            <person name="Hitch T.C.A."/>
            <person name="Clavel T."/>
        </authorList>
    </citation>
    <scope>NUCLEOTIDE SEQUENCE [LARGE SCALE GENOMIC DNA]</scope>
    <source>
        <strain evidence="2 3">CLA-AA-H78B</strain>
    </source>
</reference>
<keyword evidence="2" id="KW-0808">Transferase</keyword>
<dbReference type="InterPro" id="IPR027417">
    <property type="entry name" value="P-loop_NTPase"/>
</dbReference>